<dbReference type="Proteomes" id="UP000645828">
    <property type="component" value="Unassembled WGS sequence"/>
</dbReference>
<name>A0A811Y7U6_NYCPR</name>
<sequence length="72" mass="8560">MKNARLLCCWQLRTILNRYRQIVQRRMKHSLDLMNLYAPPPPPQFYSSLMEDKGTSGWDRLIYWMLVSGPSS</sequence>
<comment type="caution">
    <text evidence="1">The sequence shown here is derived from an EMBL/GenBank/DDBJ whole genome shotgun (WGS) entry which is preliminary data.</text>
</comment>
<evidence type="ECO:0000313" key="1">
    <source>
        <dbReference type="EMBL" id="CAD7673194.1"/>
    </source>
</evidence>
<dbReference type="AlphaFoldDB" id="A0A811Y7U6"/>
<keyword evidence="2" id="KW-1185">Reference proteome</keyword>
<reference evidence="1" key="1">
    <citation type="submission" date="2020-12" db="EMBL/GenBank/DDBJ databases">
        <authorList>
            <consortium name="Molecular Ecology Group"/>
        </authorList>
    </citation>
    <scope>NUCLEOTIDE SEQUENCE</scope>
    <source>
        <strain evidence="1">TBG_1078</strain>
    </source>
</reference>
<evidence type="ECO:0000313" key="2">
    <source>
        <dbReference type="Proteomes" id="UP000645828"/>
    </source>
</evidence>
<gene>
    <name evidence="1" type="ORF">NYPRO_LOCUS5989</name>
</gene>
<accession>A0A811Y7U6</accession>
<protein>
    <submittedName>
        <fullName evidence="1">(raccoon dog) hypothetical protein</fullName>
    </submittedName>
</protein>
<proteinExistence type="predicted"/>
<dbReference type="EMBL" id="CAJHUB010000671">
    <property type="protein sequence ID" value="CAD7673194.1"/>
    <property type="molecule type" value="Genomic_DNA"/>
</dbReference>
<organism evidence="1 2">
    <name type="scientific">Nyctereutes procyonoides</name>
    <name type="common">Raccoon dog</name>
    <name type="synonym">Canis procyonoides</name>
    <dbReference type="NCBI Taxonomy" id="34880"/>
    <lineage>
        <taxon>Eukaryota</taxon>
        <taxon>Metazoa</taxon>
        <taxon>Chordata</taxon>
        <taxon>Craniata</taxon>
        <taxon>Vertebrata</taxon>
        <taxon>Euteleostomi</taxon>
        <taxon>Mammalia</taxon>
        <taxon>Eutheria</taxon>
        <taxon>Laurasiatheria</taxon>
        <taxon>Carnivora</taxon>
        <taxon>Caniformia</taxon>
        <taxon>Canidae</taxon>
        <taxon>Nyctereutes</taxon>
    </lineage>
</organism>